<proteinExistence type="predicted"/>
<evidence type="ECO:0000256" key="1">
    <source>
        <dbReference type="SAM" id="MobiDB-lite"/>
    </source>
</evidence>
<feature type="region of interest" description="Disordered" evidence="1">
    <location>
        <begin position="1"/>
        <end position="84"/>
    </location>
</feature>
<dbReference type="Pfam" id="PF04977">
    <property type="entry name" value="DivIC"/>
    <property type="match status" value="1"/>
</dbReference>
<keyword evidence="2" id="KW-0472">Membrane</keyword>
<feature type="transmembrane region" description="Helical" evidence="2">
    <location>
        <begin position="89"/>
        <end position="111"/>
    </location>
</feature>
<keyword evidence="2" id="KW-0812">Transmembrane</keyword>
<keyword evidence="2" id="KW-1133">Transmembrane helix</keyword>
<feature type="compositionally biased region" description="Basic and acidic residues" evidence="1">
    <location>
        <begin position="156"/>
        <end position="172"/>
    </location>
</feature>
<evidence type="ECO:0000313" key="4">
    <source>
        <dbReference type="Proteomes" id="UP001165135"/>
    </source>
</evidence>
<gene>
    <name evidence="3" type="ORF">Airi01_052890</name>
</gene>
<feature type="compositionally biased region" description="Low complexity" evidence="1">
    <location>
        <begin position="35"/>
        <end position="84"/>
    </location>
</feature>
<evidence type="ECO:0008006" key="5">
    <source>
        <dbReference type="Google" id="ProtNLM"/>
    </source>
</evidence>
<dbReference type="Proteomes" id="UP001165135">
    <property type="component" value="Unassembled WGS sequence"/>
</dbReference>
<dbReference type="InterPro" id="IPR007060">
    <property type="entry name" value="FtsL/DivIC"/>
</dbReference>
<name>A0A9W6RN24_9ACTN</name>
<comment type="caution">
    <text evidence="3">The sequence shown here is derived from an EMBL/GenBank/DDBJ whole genome shotgun (WGS) entry which is preliminary data.</text>
</comment>
<protein>
    <recommendedName>
        <fullName evidence="5">Cell division protein FtsL</fullName>
    </recommendedName>
</protein>
<evidence type="ECO:0000256" key="2">
    <source>
        <dbReference type="SAM" id="Phobius"/>
    </source>
</evidence>
<organism evidence="3 4">
    <name type="scientific">Actinoallomurus iriomotensis</name>
    <dbReference type="NCBI Taxonomy" id="478107"/>
    <lineage>
        <taxon>Bacteria</taxon>
        <taxon>Bacillati</taxon>
        <taxon>Actinomycetota</taxon>
        <taxon>Actinomycetes</taxon>
        <taxon>Streptosporangiales</taxon>
        <taxon>Thermomonosporaceae</taxon>
        <taxon>Actinoallomurus</taxon>
    </lineage>
</organism>
<feature type="region of interest" description="Disordered" evidence="1">
    <location>
        <begin position="153"/>
        <end position="172"/>
    </location>
</feature>
<accession>A0A9W6RN24</accession>
<reference evidence="3" key="1">
    <citation type="submission" date="2023-03" db="EMBL/GenBank/DDBJ databases">
        <title>Actinoallomurus iriomotensis NBRC 103681.</title>
        <authorList>
            <person name="Ichikawa N."/>
            <person name="Sato H."/>
            <person name="Tonouchi N."/>
        </authorList>
    </citation>
    <scope>NUCLEOTIDE SEQUENCE</scope>
    <source>
        <strain evidence="3">NBRC 103681</strain>
    </source>
</reference>
<dbReference type="RefSeq" id="WP_285625955.1">
    <property type="nucleotide sequence ID" value="NZ_BSTJ01000006.1"/>
</dbReference>
<dbReference type="AlphaFoldDB" id="A0A9W6RN24"/>
<dbReference type="EMBL" id="BSTJ01000006">
    <property type="protein sequence ID" value="GLY77022.1"/>
    <property type="molecule type" value="Genomic_DNA"/>
</dbReference>
<sequence>MKAMTSSAAIRTREDEATGTEPRTTRRRTVPPSHPVRLTTTPTGTARKRAAGTGTAVTRRAAARTVQAPARRPAPTAGRHAPTAPRAPFALLVVGLLGGALVSLLLLNTVLAQQSFTRSELQQENQRLVERKQALQEDIARENSPEVLHAKARRLGMRDSGDRVVTDPRTGR</sequence>
<evidence type="ECO:0000313" key="3">
    <source>
        <dbReference type="EMBL" id="GLY77022.1"/>
    </source>
</evidence>